<keyword evidence="5" id="KW-0460">Magnesium</keyword>
<dbReference type="InterPro" id="IPR033749">
    <property type="entry name" value="Polyprenyl_synt_CS"/>
</dbReference>
<gene>
    <name evidence="8" type="ORF">J2X05_003368</name>
</gene>
<keyword evidence="3 7" id="KW-0808">Transferase</keyword>
<dbReference type="InterPro" id="IPR008949">
    <property type="entry name" value="Isoprenoid_synthase_dom_sf"/>
</dbReference>
<dbReference type="InterPro" id="IPR000092">
    <property type="entry name" value="Polyprenyl_synt"/>
</dbReference>
<evidence type="ECO:0000313" key="8">
    <source>
        <dbReference type="EMBL" id="MDR7091333.1"/>
    </source>
</evidence>
<evidence type="ECO:0000256" key="2">
    <source>
        <dbReference type="ARBA" id="ARBA00006706"/>
    </source>
</evidence>
<dbReference type="SFLD" id="SFLDG01017">
    <property type="entry name" value="Polyprenyl_Transferase_Like"/>
    <property type="match status" value="1"/>
</dbReference>
<keyword evidence="9" id="KW-1185">Reference proteome</keyword>
<dbReference type="Pfam" id="PF00348">
    <property type="entry name" value="polyprenyl_synt"/>
    <property type="match status" value="1"/>
</dbReference>
<comment type="similarity">
    <text evidence="2 7">Belongs to the FPP/GGPP synthase family.</text>
</comment>
<keyword evidence="4" id="KW-0479">Metal-binding</keyword>
<accession>A0ABU1V1Z0</accession>
<proteinExistence type="inferred from homology"/>
<dbReference type="EMBL" id="JAVDVX010000006">
    <property type="protein sequence ID" value="MDR7091333.1"/>
    <property type="molecule type" value="Genomic_DNA"/>
</dbReference>
<dbReference type="PROSITE" id="PS00723">
    <property type="entry name" value="POLYPRENYL_SYNTHASE_1"/>
    <property type="match status" value="1"/>
</dbReference>
<reference evidence="8 9" key="1">
    <citation type="submission" date="2023-07" db="EMBL/GenBank/DDBJ databases">
        <title>Sorghum-associated microbial communities from plants grown in Nebraska, USA.</title>
        <authorList>
            <person name="Schachtman D."/>
        </authorList>
    </citation>
    <scope>NUCLEOTIDE SEQUENCE [LARGE SCALE GENOMIC DNA]</scope>
    <source>
        <strain evidence="8 9">BE190</strain>
    </source>
</reference>
<dbReference type="CDD" id="cd00685">
    <property type="entry name" value="Trans_IPPS_HT"/>
    <property type="match status" value="1"/>
</dbReference>
<evidence type="ECO:0000256" key="4">
    <source>
        <dbReference type="ARBA" id="ARBA00022723"/>
    </source>
</evidence>
<evidence type="ECO:0000256" key="6">
    <source>
        <dbReference type="ARBA" id="ARBA00023229"/>
    </source>
</evidence>
<comment type="caution">
    <text evidence="8">The sequence shown here is derived from an EMBL/GenBank/DDBJ whole genome shotgun (WGS) entry which is preliminary data.</text>
</comment>
<evidence type="ECO:0000256" key="3">
    <source>
        <dbReference type="ARBA" id="ARBA00022679"/>
    </source>
</evidence>
<dbReference type="Proteomes" id="UP001253595">
    <property type="component" value="Unassembled WGS sequence"/>
</dbReference>
<dbReference type="Gene3D" id="1.10.600.10">
    <property type="entry name" value="Farnesyl Diphosphate Synthase"/>
    <property type="match status" value="1"/>
</dbReference>
<keyword evidence="6" id="KW-0414">Isoprene biosynthesis</keyword>
<evidence type="ECO:0000256" key="7">
    <source>
        <dbReference type="RuleBase" id="RU004466"/>
    </source>
</evidence>
<organism evidence="8 9">
    <name type="scientific">Cellvibrio fibrivorans</name>
    <dbReference type="NCBI Taxonomy" id="126350"/>
    <lineage>
        <taxon>Bacteria</taxon>
        <taxon>Pseudomonadati</taxon>
        <taxon>Pseudomonadota</taxon>
        <taxon>Gammaproteobacteria</taxon>
        <taxon>Cellvibrionales</taxon>
        <taxon>Cellvibrionaceae</taxon>
        <taxon>Cellvibrio</taxon>
    </lineage>
</organism>
<dbReference type="SUPFAM" id="SSF48576">
    <property type="entry name" value="Terpenoid synthases"/>
    <property type="match status" value="1"/>
</dbReference>
<evidence type="ECO:0000256" key="5">
    <source>
        <dbReference type="ARBA" id="ARBA00022842"/>
    </source>
</evidence>
<dbReference type="NCBIfam" id="NF045485">
    <property type="entry name" value="FPPsyn"/>
    <property type="match status" value="1"/>
</dbReference>
<sequence length="295" mass="31545">MPQEFTQFASQCRARVDNVLDQYLPLAQDPTQLRAAMRYSLFNGGKRVRPILAYAAALAIKPGINLNLIDPIAASLECLHSYSLVHDDLPAMDDDDLRRGKPTCHIAFTEATAILAGDGLQTLAFDLLTTTDLPAATQIKLVRQLAQGSGVDGMVLGQAIDLAAVDHQLNLAQLETMHRHKTGALIRASVAMGAISAGADDKQLAALDNYASAIGLAFQVQDDILDVTGDTTTLGKQQGADIARNKPTYVSLLGLDAAKTKADELHRQALGALGMFDESAAPLRQLASYIVQRSN</sequence>
<dbReference type="GO" id="GO:0004311">
    <property type="term" value="F:geranylgeranyl diphosphate synthase activity"/>
    <property type="evidence" value="ECO:0007669"/>
    <property type="project" value="UniProtKB-EC"/>
</dbReference>
<dbReference type="InterPro" id="IPR053378">
    <property type="entry name" value="Prenyl_diphosphate_synthase"/>
</dbReference>
<dbReference type="PANTHER" id="PTHR43281">
    <property type="entry name" value="FARNESYL DIPHOSPHATE SYNTHASE"/>
    <property type="match status" value="1"/>
</dbReference>
<dbReference type="EC" id="2.5.1.1" evidence="8"/>
<dbReference type="EC" id="2.5.1.29" evidence="8"/>
<dbReference type="GO" id="GO:0004161">
    <property type="term" value="F:dimethylallyltranstransferase activity"/>
    <property type="evidence" value="ECO:0007669"/>
    <property type="project" value="UniProtKB-EC"/>
</dbReference>
<dbReference type="SFLD" id="SFLDS00005">
    <property type="entry name" value="Isoprenoid_Synthase_Type_I"/>
    <property type="match status" value="1"/>
</dbReference>
<evidence type="ECO:0000256" key="1">
    <source>
        <dbReference type="ARBA" id="ARBA00001946"/>
    </source>
</evidence>
<dbReference type="NCBIfam" id="NF007877">
    <property type="entry name" value="PRK10581.1"/>
    <property type="match status" value="1"/>
</dbReference>
<comment type="cofactor">
    <cofactor evidence="1">
        <name>Mg(2+)</name>
        <dbReference type="ChEBI" id="CHEBI:18420"/>
    </cofactor>
</comment>
<dbReference type="EC" id="2.5.1.10" evidence="8"/>
<dbReference type="RefSeq" id="WP_310074543.1">
    <property type="nucleotide sequence ID" value="NZ_JAVDVX010000006.1"/>
</dbReference>
<dbReference type="GO" id="GO:0004337">
    <property type="term" value="F:(2E,6E)-farnesyl diphosphate synthase activity"/>
    <property type="evidence" value="ECO:0007669"/>
    <property type="project" value="UniProtKB-EC"/>
</dbReference>
<dbReference type="PROSITE" id="PS00444">
    <property type="entry name" value="POLYPRENYL_SYNTHASE_2"/>
    <property type="match status" value="1"/>
</dbReference>
<protein>
    <submittedName>
        <fullName evidence="8">Farnesyl diphosphate synthase/geranylgeranyl diphosphate synthase type II</fullName>
        <ecNumber evidence="8">2.5.1.1</ecNumber>
        <ecNumber evidence="8">2.5.1.10</ecNumber>
        <ecNumber evidence="8">2.5.1.29</ecNumber>
    </submittedName>
</protein>
<evidence type="ECO:0000313" key="9">
    <source>
        <dbReference type="Proteomes" id="UP001253595"/>
    </source>
</evidence>
<dbReference type="PANTHER" id="PTHR43281:SF1">
    <property type="entry name" value="FARNESYL DIPHOSPHATE SYNTHASE"/>
    <property type="match status" value="1"/>
</dbReference>
<name>A0ABU1V1Z0_9GAMM</name>